<dbReference type="Gene3D" id="3.40.50.150">
    <property type="entry name" value="Vaccinia Virus protein VP39"/>
    <property type="match status" value="1"/>
</dbReference>
<dbReference type="InterPro" id="IPR027256">
    <property type="entry name" value="P-typ_ATPase_IB"/>
</dbReference>
<gene>
    <name evidence="12" type="ORF">GT037_007893</name>
</gene>
<dbReference type="Pfam" id="PF00403">
    <property type="entry name" value="HMA"/>
    <property type="match status" value="1"/>
</dbReference>
<dbReference type="InterPro" id="IPR001077">
    <property type="entry name" value="COMT_C"/>
</dbReference>
<dbReference type="PROSITE" id="PS01229">
    <property type="entry name" value="COF_2"/>
    <property type="match status" value="1"/>
</dbReference>
<feature type="transmembrane region" description="Helical" evidence="10">
    <location>
        <begin position="1225"/>
        <end position="1250"/>
    </location>
</feature>
<dbReference type="InterPro" id="IPR023298">
    <property type="entry name" value="ATPase_P-typ_TM_dom_sf"/>
</dbReference>
<dbReference type="SUPFAM" id="SSF55008">
    <property type="entry name" value="HMA, heavy metal-associated domain"/>
    <property type="match status" value="1"/>
</dbReference>
<feature type="transmembrane region" description="Helical" evidence="10">
    <location>
        <begin position="1256"/>
        <end position="1275"/>
    </location>
</feature>
<feature type="transmembrane region" description="Helical" evidence="10">
    <location>
        <begin position="685"/>
        <end position="709"/>
    </location>
</feature>
<dbReference type="SUPFAM" id="SSF46785">
    <property type="entry name" value="Winged helix' DNA-binding domain"/>
    <property type="match status" value="1"/>
</dbReference>
<feature type="transmembrane region" description="Helical" evidence="10">
    <location>
        <begin position="626"/>
        <end position="645"/>
    </location>
</feature>
<sequence>MLVDVSIAVRANDPGAVPCLLQKLSEFGGKPSVDHNDTRMEMLSHAKALVRALQTPRETMIEQNWAQPGCHTAITTCYNAGVFGVLGDQPMKVDDIASKLGKPRELLARLMRHIAAMGFITETSSDEYKATNFSKALTIPIIGDGYPALGGGAHQSCSKFSQYLEKNSYELTTDITNGPYQYAFGTELDMFRYLDTHPPLGQQFNNHMGGYRQGRPSWMDSNFYPVQEQLIHGMDTSKDAILLVDIGGGYGHDIQEFRNKYPQVPGRLVLQDRPSVIEGIEQLDPIIERMEYDFYLEQPLKAARAYYMHSVLHDWPDDVCRRILKQVAGAMKPGYSKLLINENVIPDTGADWQATALDMMMITLFSSKERTYTQWSQLLESPEIGLKIAAAAHYPSMKSLVHQAMQRYIDLARYAELIVVMPIQKKEGVEPATIEKAVTYRDSLSVTYPLIDATEIANGSDNIDLEKGGVTREHLVISVSGMTCTGCETKLQRTLGSLDYVSKLQTSLVLARVELDINTKLATVNDVVEHLHRTTEFKCEIVSNQGCSLDLICSGDPAAFVNGQWPDGVLDVRRLNKDTIRVEYDAKIVGARNLMCDEWSRSLQLAPPCPDSSLEAGNRHVRNMGLLTLLSAALTIPVLVMAWAPLPEREIAYGSASLALATVVQVVIAGPFYPKALKALVFSKVIEMDLLIVLSTSAAYIFSVVSFGYLVSGNPLSTGEFFETSTLLVTLIMVGRWVASLARQKAAESISIRSLQTPTAMLVSDDGMEKEIDARMLQYGDIFRVAPDSRIPTDGTVISGSSEIDESMLTGEAQPVEKHTKSAVIAGTINGSETLTVRLTRLPGDNTITTIAGMVDEAKLSKPKIQEIADTVASYFVPVVVTLTIITFVIWVAIGVAIRHQSGSEATIEAITYAITVLIVSCPCAIGLAVPMVIVIASGVAAKRGVVFKTAGSIEVAYRTTDVVFDKTGTLTAGKLAVVHEEYVQGGSVDDAKLLLGLLGNVKHPVSAAIATHLSSQGLSATAVPDAKVVTGRGVQGMANGKKLRAGNSRWLALSEDPRVRSMLSQGFTTFCFTVDSTLVAIYGLQDTLRPDAAFTIDCLQCSGINVHVLSGDDDGAVKGIASQLDVPEENVRSRCSPADKQTYIQSLLAASSTALLTGKSRMPIVMFVGDGTNDAVALAQATIGVHMSSGTDIAQSAADVVLVRPSLSGVLTIVSVSRKAIHRIVFNFSWSFVYNTFAVLLGAGAFVHARIPPEFAGLGELVSVLPVVLAAVLLRWSKV</sequence>
<dbReference type="PANTHER" id="PTHR46594">
    <property type="entry name" value="P-TYPE CATION-TRANSPORTING ATPASE"/>
    <property type="match status" value="1"/>
</dbReference>
<evidence type="ECO:0000313" key="13">
    <source>
        <dbReference type="Proteomes" id="UP000596902"/>
    </source>
</evidence>
<comment type="similarity">
    <text evidence="10">Belongs to the cation transport ATPase (P-type) (TC 3.A.3) family. Type IB subfamily.</text>
</comment>
<keyword evidence="8 10" id="KW-1133">Transmembrane helix</keyword>
<dbReference type="PROSITE" id="PS51683">
    <property type="entry name" value="SAM_OMT_II"/>
    <property type="match status" value="1"/>
</dbReference>
<dbReference type="SUPFAM" id="SSF56784">
    <property type="entry name" value="HAD-like"/>
    <property type="match status" value="1"/>
</dbReference>
<feature type="transmembrane region" description="Helical" evidence="10">
    <location>
        <begin position="910"/>
        <end position="936"/>
    </location>
</feature>
<dbReference type="InterPro" id="IPR036388">
    <property type="entry name" value="WH-like_DNA-bd_sf"/>
</dbReference>
<dbReference type="GO" id="GO:0008171">
    <property type="term" value="F:O-methyltransferase activity"/>
    <property type="evidence" value="ECO:0007669"/>
    <property type="project" value="InterPro"/>
</dbReference>
<keyword evidence="10" id="KW-0067">ATP-binding</keyword>
<evidence type="ECO:0000256" key="5">
    <source>
        <dbReference type="ARBA" id="ARBA00022692"/>
    </source>
</evidence>
<evidence type="ECO:0000256" key="10">
    <source>
        <dbReference type="RuleBase" id="RU362081"/>
    </source>
</evidence>
<dbReference type="InterPro" id="IPR036412">
    <property type="entry name" value="HAD-like_sf"/>
</dbReference>
<dbReference type="InterPro" id="IPR016461">
    <property type="entry name" value="COMT-like"/>
</dbReference>
<keyword evidence="13" id="KW-1185">Reference proteome</keyword>
<dbReference type="GO" id="GO:0046872">
    <property type="term" value="F:metal ion binding"/>
    <property type="evidence" value="ECO:0007669"/>
    <property type="project" value="UniProtKB-KW"/>
</dbReference>
<dbReference type="GO" id="GO:0019829">
    <property type="term" value="F:ATPase-coupled monoatomic cation transmembrane transporter activity"/>
    <property type="evidence" value="ECO:0007669"/>
    <property type="project" value="InterPro"/>
</dbReference>
<dbReference type="SUPFAM" id="SSF53335">
    <property type="entry name" value="S-adenosyl-L-methionine-dependent methyltransferases"/>
    <property type="match status" value="1"/>
</dbReference>
<dbReference type="Pfam" id="PF00702">
    <property type="entry name" value="Hydrolase"/>
    <property type="match status" value="1"/>
</dbReference>
<evidence type="ECO:0000256" key="2">
    <source>
        <dbReference type="ARBA" id="ARBA00022603"/>
    </source>
</evidence>
<dbReference type="Gene3D" id="3.30.70.100">
    <property type="match status" value="1"/>
</dbReference>
<feature type="transmembrane region" description="Helical" evidence="10">
    <location>
        <begin position="872"/>
        <end position="898"/>
    </location>
</feature>
<name>A0A8H7AYX4_9PLEO</name>
<dbReference type="SFLD" id="SFLDF00027">
    <property type="entry name" value="p-type_atpase"/>
    <property type="match status" value="1"/>
</dbReference>
<dbReference type="Gene3D" id="1.10.10.10">
    <property type="entry name" value="Winged helix-like DNA-binding domain superfamily/Winged helix DNA-binding domain"/>
    <property type="match status" value="1"/>
</dbReference>
<comment type="subcellular location">
    <subcellularLocation>
        <location evidence="1 10">Membrane</location>
    </subcellularLocation>
</comment>
<dbReference type="Gene3D" id="2.70.150.10">
    <property type="entry name" value="Calcium-transporting ATPase, cytoplasmic transduction domain A"/>
    <property type="match status" value="1"/>
</dbReference>
<organism evidence="12 13">
    <name type="scientific">Alternaria burnsii</name>
    <dbReference type="NCBI Taxonomy" id="1187904"/>
    <lineage>
        <taxon>Eukaryota</taxon>
        <taxon>Fungi</taxon>
        <taxon>Dikarya</taxon>
        <taxon>Ascomycota</taxon>
        <taxon>Pezizomycotina</taxon>
        <taxon>Dothideomycetes</taxon>
        <taxon>Pleosporomycetidae</taxon>
        <taxon>Pleosporales</taxon>
        <taxon>Pleosporineae</taxon>
        <taxon>Pleosporaceae</taxon>
        <taxon>Alternaria</taxon>
        <taxon>Alternaria sect. Alternaria</taxon>
    </lineage>
</organism>
<evidence type="ECO:0000313" key="12">
    <source>
        <dbReference type="EMBL" id="KAF7674127.1"/>
    </source>
</evidence>
<dbReference type="Gene3D" id="3.40.50.1000">
    <property type="entry name" value="HAD superfamily/HAD-like"/>
    <property type="match status" value="1"/>
</dbReference>
<dbReference type="InterPro" id="IPR044492">
    <property type="entry name" value="P_typ_ATPase_HD_dom"/>
</dbReference>
<evidence type="ECO:0000256" key="3">
    <source>
        <dbReference type="ARBA" id="ARBA00022679"/>
    </source>
</evidence>
<dbReference type="Proteomes" id="UP000596902">
    <property type="component" value="Unassembled WGS sequence"/>
</dbReference>
<dbReference type="Gene3D" id="3.40.1110.10">
    <property type="entry name" value="Calcium-transporting ATPase, cytoplasmic domain N"/>
    <property type="match status" value="1"/>
</dbReference>
<dbReference type="GO" id="GO:0005524">
    <property type="term" value="F:ATP binding"/>
    <property type="evidence" value="ECO:0007669"/>
    <property type="project" value="UniProtKB-UniRule"/>
</dbReference>
<evidence type="ECO:0000259" key="11">
    <source>
        <dbReference type="PROSITE" id="PS50846"/>
    </source>
</evidence>
<dbReference type="SUPFAM" id="SSF81665">
    <property type="entry name" value="Calcium ATPase, transmembrane domain M"/>
    <property type="match status" value="1"/>
</dbReference>
<evidence type="ECO:0000256" key="8">
    <source>
        <dbReference type="ARBA" id="ARBA00022989"/>
    </source>
</evidence>
<dbReference type="AlphaFoldDB" id="A0A8H7AYX4"/>
<dbReference type="EMBL" id="JAAABM010000011">
    <property type="protein sequence ID" value="KAF7674127.1"/>
    <property type="molecule type" value="Genomic_DNA"/>
</dbReference>
<dbReference type="PANTHER" id="PTHR46594:SF4">
    <property type="entry name" value="P-TYPE CATION-TRANSPORTING ATPASE"/>
    <property type="match status" value="1"/>
</dbReference>
<dbReference type="SFLD" id="SFLDS00003">
    <property type="entry name" value="Haloacid_Dehalogenase"/>
    <property type="match status" value="1"/>
</dbReference>
<dbReference type="SUPFAM" id="SSF81653">
    <property type="entry name" value="Calcium ATPase, transduction domain A"/>
    <property type="match status" value="1"/>
</dbReference>
<proteinExistence type="inferred from homology"/>
<evidence type="ECO:0000256" key="9">
    <source>
        <dbReference type="ARBA" id="ARBA00023136"/>
    </source>
</evidence>
<dbReference type="InterPro" id="IPR036163">
    <property type="entry name" value="HMA_dom_sf"/>
</dbReference>
<reference evidence="12" key="1">
    <citation type="submission" date="2020-01" db="EMBL/GenBank/DDBJ databases">
        <authorList>
            <person name="Feng Z.H.Z."/>
        </authorList>
    </citation>
    <scope>NUCLEOTIDE SEQUENCE</scope>
    <source>
        <strain evidence="12">CBS107.38</strain>
    </source>
</reference>
<dbReference type="InterPro" id="IPR023299">
    <property type="entry name" value="ATPase_P-typ_cyto_dom_N"/>
</dbReference>
<dbReference type="InterPro" id="IPR006121">
    <property type="entry name" value="HMA_dom"/>
</dbReference>
<dbReference type="PRINTS" id="PR00120">
    <property type="entry name" value="HATPASE"/>
</dbReference>
<evidence type="ECO:0000256" key="7">
    <source>
        <dbReference type="ARBA" id="ARBA00022967"/>
    </source>
</evidence>
<comment type="caution">
    <text evidence="12">The sequence shown here is derived from an EMBL/GenBank/DDBJ whole genome shotgun (WGS) entry which is preliminary data.</text>
</comment>
<dbReference type="InterPro" id="IPR023214">
    <property type="entry name" value="HAD_sf"/>
</dbReference>
<keyword evidence="2" id="KW-0489">Methyltransferase</keyword>
<dbReference type="InterPro" id="IPR008250">
    <property type="entry name" value="ATPase_P-typ_transduc_dom_A_sf"/>
</dbReference>
<dbReference type="NCBIfam" id="TIGR01494">
    <property type="entry name" value="ATPase_P-type"/>
    <property type="match status" value="1"/>
</dbReference>
<dbReference type="GO" id="GO:0016020">
    <property type="term" value="C:membrane"/>
    <property type="evidence" value="ECO:0007669"/>
    <property type="project" value="UniProtKB-SubCell"/>
</dbReference>
<dbReference type="Pfam" id="PF00122">
    <property type="entry name" value="E1-E2_ATPase"/>
    <property type="match status" value="1"/>
</dbReference>
<dbReference type="RefSeq" id="XP_038784441.1">
    <property type="nucleotide sequence ID" value="XM_038932940.1"/>
</dbReference>
<dbReference type="InterPro" id="IPR059000">
    <property type="entry name" value="ATPase_P-type_domA"/>
</dbReference>
<dbReference type="Pfam" id="PF00891">
    <property type="entry name" value="Methyltransf_2"/>
    <property type="match status" value="1"/>
</dbReference>
<dbReference type="PRINTS" id="PR00119">
    <property type="entry name" value="CATATPASE"/>
</dbReference>
<dbReference type="NCBIfam" id="TIGR01511">
    <property type="entry name" value="ATPase-IB1_Cu"/>
    <property type="match status" value="1"/>
</dbReference>
<dbReference type="CDD" id="cd00371">
    <property type="entry name" value="HMA"/>
    <property type="match status" value="1"/>
</dbReference>
<dbReference type="GO" id="GO:0030003">
    <property type="term" value="P:intracellular monoatomic cation homeostasis"/>
    <property type="evidence" value="ECO:0007669"/>
    <property type="project" value="UniProtKB-ARBA"/>
</dbReference>
<dbReference type="PROSITE" id="PS00154">
    <property type="entry name" value="ATPASE_E1_E2"/>
    <property type="match status" value="1"/>
</dbReference>
<reference evidence="12" key="2">
    <citation type="submission" date="2020-08" db="EMBL/GenBank/DDBJ databases">
        <title>Draft Genome Sequence of Cumin Blight Pathogen Alternaria burnsii.</title>
        <authorList>
            <person name="Feng Z."/>
        </authorList>
    </citation>
    <scope>NUCLEOTIDE SEQUENCE</scope>
    <source>
        <strain evidence="12">CBS107.38</strain>
    </source>
</reference>
<dbReference type="InterPro" id="IPR018303">
    <property type="entry name" value="ATPase_P-typ_P_site"/>
</dbReference>
<evidence type="ECO:0000256" key="4">
    <source>
        <dbReference type="ARBA" id="ARBA00022691"/>
    </source>
</evidence>
<evidence type="ECO:0000256" key="6">
    <source>
        <dbReference type="ARBA" id="ARBA00022723"/>
    </source>
</evidence>
<accession>A0A8H7AYX4</accession>
<dbReference type="InterPro" id="IPR001757">
    <property type="entry name" value="P_typ_ATPase"/>
</dbReference>
<feature type="domain" description="HMA" evidence="11">
    <location>
        <begin position="473"/>
        <end position="540"/>
    </location>
</feature>
<protein>
    <submittedName>
        <fullName evidence="12">Heavy metal translocatin</fullName>
    </submittedName>
</protein>
<keyword evidence="6 10" id="KW-0479">Metal-binding</keyword>
<dbReference type="GO" id="GO:0032259">
    <property type="term" value="P:methylation"/>
    <property type="evidence" value="ECO:0007669"/>
    <property type="project" value="UniProtKB-KW"/>
</dbReference>
<keyword evidence="9 10" id="KW-0472">Membrane</keyword>
<keyword evidence="4" id="KW-0949">S-adenosyl-L-methionine</keyword>
<evidence type="ECO:0000256" key="1">
    <source>
        <dbReference type="ARBA" id="ARBA00004370"/>
    </source>
</evidence>
<keyword evidence="3" id="KW-0808">Transferase</keyword>
<keyword evidence="10" id="KW-0547">Nucleotide-binding</keyword>
<dbReference type="NCBIfam" id="TIGR01525">
    <property type="entry name" value="ATPase-IB_hvy"/>
    <property type="match status" value="1"/>
</dbReference>
<dbReference type="Pfam" id="PF24534">
    <property type="entry name" value="HMA_PCA1"/>
    <property type="match status" value="1"/>
</dbReference>
<dbReference type="GO" id="GO:0016887">
    <property type="term" value="F:ATP hydrolysis activity"/>
    <property type="evidence" value="ECO:0007669"/>
    <property type="project" value="InterPro"/>
</dbReference>
<keyword evidence="7" id="KW-1278">Translocase</keyword>
<dbReference type="InterPro" id="IPR036390">
    <property type="entry name" value="WH_DNA-bd_sf"/>
</dbReference>
<feature type="transmembrane region" description="Helical" evidence="10">
    <location>
        <begin position="651"/>
        <end position="673"/>
    </location>
</feature>
<dbReference type="GeneID" id="62206118"/>
<dbReference type="SFLD" id="SFLDG00002">
    <property type="entry name" value="C1.7:_P-type_atpase_like"/>
    <property type="match status" value="1"/>
</dbReference>
<dbReference type="PROSITE" id="PS50846">
    <property type="entry name" value="HMA_2"/>
    <property type="match status" value="1"/>
</dbReference>
<keyword evidence="5 10" id="KW-0812">Transmembrane</keyword>
<dbReference type="FunFam" id="2.70.150.10:FF:000002">
    <property type="entry name" value="Copper-transporting ATPase 1, putative"/>
    <property type="match status" value="1"/>
</dbReference>
<dbReference type="InterPro" id="IPR029063">
    <property type="entry name" value="SAM-dependent_MTases_sf"/>
</dbReference>
<dbReference type="InterPro" id="IPR056236">
    <property type="entry name" value="HMA_PCA1"/>
</dbReference>